<dbReference type="Pfam" id="PF01396">
    <property type="entry name" value="Zn_ribbon_Top1"/>
    <property type="match status" value="1"/>
</dbReference>
<dbReference type="InterPro" id="IPR006171">
    <property type="entry name" value="TOPRIM_dom"/>
</dbReference>
<dbReference type="EMBL" id="CAXHTA020000001">
    <property type="protein sequence ID" value="CAL5218790.1"/>
    <property type="molecule type" value="Genomic_DNA"/>
</dbReference>
<dbReference type="Gene3D" id="1.10.460.10">
    <property type="entry name" value="Topoisomerase I, domain 2"/>
    <property type="match status" value="1"/>
</dbReference>
<dbReference type="PRINTS" id="PR00929">
    <property type="entry name" value="ATHOOK"/>
</dbReference>
<dbReference type="Gene3D" id="1.10.290.10">
    <property type="entry name" value="Topoisomerase I, domain 4"/>
    <property type="match status" value="1"/>
</dbReference>
<feature type="region of interest" description="Disordered" evidence="15">
    <location>
        <begin position="722"/>
        <end position="766"/>
    </location>
</feature>
<evidence type="ECO:0000256" key="4">
    <source>
        <dbReference type="ARBA" id="ARBA00022723"/>
    </source>
</evidence>
<dbReference type="InterPro" id="IPR013825">
    <property type="entry name" value="Topo_IA_cen_sub2"/>
</dbReference>
<evidence type="ECO:0000256" key="14">
    <source>
        <dbReference type="ARBA" id="ARBA00032877"/>
    </source>
</evidence>
<dbReference type="InterPro" id="IPR023405">
    <property type="entry name" value="Topo_IA_core_domain"/>
</dbReference>
<feature type="domain" description="Topo IA-type catalytic" evidence="17">
    <location>
        <begin position="144"/>
        <end position="608"/>
    </location>
</feature>
<feature type="region of interest" description="Disordered" evidence="15">
    <location>
        <begin position="837"/>
        <end position="954"/>
    </location>
</feature>
<feature type="compositionally biased region" description="Basic and acidic residues" evidence="15">
    <location>
        <begin position="356"/>
        <end position="365"/>
    </location>
</feature>
<keyword evidence="8" id="KW-0799">Topoisomerase</keyword>
<dbReference type="PROSITE" id="PS50880">
    <property type="entry name" value="TOPRIM"/>
    <property type="match status" value="1"/>
</dbReference>
<evidence type="ECO:0000256" key="12">
    <source>
        <dbReference type="ARBA" id="ARBA00031985"/>
    </source>
</evidence>
<organism evidence="18 19">
    <name type="scientific">Coccomyxa viridis</name>
    <dbReference type="NCBI Taxonomy" id="1274662"/>
    <lineage>
        <taxon>Eukaryota</taxon>
        <taxon>Viridiplantae</taxon>
        <taxon>Chlorophyta</taxon>
        <taxon>core chlorophytes</taxon>
        <taxon>Trebouxiophyceae</taxon>
        <taxon>Trebouxiophyceae incertae sedis</taxon>
        <taxon>Coccomyxaceae</taxon>
        <taxon>Coccomyxa</taxon>
    </lineage>
</organism>
<keyword evidence="5" id="KW-0863">Zinc-finger</keyword>
<feature type="domain" description="Toprim" evidence="16">
    <location>
        <begin position="14"/>
        <end position="128"/>
    </location>
</feature>
<comment type="similarity">
    <text evidence="2">Belongs to the type IA topoisomerase family.</text>
</comment>
<feature type="compositionally biased region" description="Basic residues" evidence="15">
    <location>
        <begin position="945"/>
        <end position="954"/>
    </location>
</feature>
<dbReference type="SMART" id="SM00436">
    <property type="entry name" value="TOP1Bc"/>
    <property type="match status" value="1"/>
</dbReference>
<evidence type="ECO:0000313" key="18">
    <source>
        <dbReference type="EMBL" id="CAL5218790.1"/>
    </source>
</evidence>
<dbReference type="PROSITE" id="PS52039">
    <property type="entry name" value="TOPO_IA_2"/>
    <property type="match status" value="1"/>
</dbReference>
<gene>
    <name evidence="18" type="primary">g512</name>
    <name evidence="18" type="ORF">VP750_LOCUS449</name>
</gene>
<dbReference type="HAMAP" id="MF_00952">
    <property type="entry name" value="Topoisom_1_prok"/>
    <property type="match status" value="1"/>
</dbReference>
<dbReference type="PANTHER" id="PTHR42785:SF1">
    <property type="entry name" value="DNA TOPOISOMERASE"/>
    <property type="match status" value="1"/>
</dbReference>
<feature type="compositionally biased region" description="Basic residues" evidence="15">
    <location>
        <begin position="742"/>
        <end position="752"/>
    </location>
</feature>
<name>A0ABP1FJK2_9CHLO</name>
<dbReference type="Gene3D" id="2.70.20.10">
    <property type="entry name" value="Topoisomerase I, domain 3"/>
    <property type="match status" value="1"/>
</dbReference>
<keyword evidence="7" id="KW-0460">Magnesium</keyword>
<dbReference type="EC" id="5.6.2.1" evidence="3"/>
<keyword evidence="6" id="KW-0862">Zinc</keyword>
<evidence type="ECO:0000256" key="11">
    <source>
        <dbReference type="ARBA" id="ARBA00030003"/>
    </source>
</evidence>
<sequence>MASVHAANGAQQGSTVLLVESPAKAKKLQQFLGSDYKVLASYGHVRDLPSRAGSVLPDKDFEMLWERMRAARPRLQDIAGAMKQAQTLILATDPDREGEAISWHVQEELAAAGALRGVKVQRITFTEVTQQAVQQALAAPRSVSHELVDAYLGRRALDYLYGFTLSPLLWRKLPGSKSAGRVQSVALRLVCEREAERDVFLRQEYWSVRCLLEAQPDQTFEAKLVQVDGKPLPKEGLDKEAAANAVKALKQLPLQVESVDQKDVSRSPAPPFMTSTLQQEAFNRLGFSPSSTMQAAQRLYEGPDSTGGEGLITYMRTDSLQVAASAIPDIRKTVEQLHGPSYLPDAPRTYKSKAKNAQEAHEAIRPTKPGRVPDQAQLPKDSQLAQLYSLIWARALASQMRSASLLQVTANVQGGGPEGCLLRTSATSVTFPGYLAVYPPCTSAGTPRAPTDSQDEDDLSRQDGAGQDSTDSKQTSEELQAVLLALRNQQPVKLLSITPKQHTTKPPPRYTEASLVKALEKLGIGRPSTYASILKVLQERGYVKKEGRALVPESRGRVLSAFLQHYFSDYVDYGFTATLEDQLDLVSAGQALWKEVLRDFWAKFEQAVNQTSGVRITEVINVLDPVIGQHFLPLKKGQSEEDARRCPACGGRLGLKLATSGGFIGCSNYPDCSYTRPLDLQALGEGGEEATHDEQDISLGVHPSTGREIRVLRGPYGWYLEMAPDDAQQPPEDASSNGASTGKRRGRPKAPKAPKPQRVSLGKLPAGQVPELTLEEAVELLQWPKELGLHPEDGEPVTAAMGTYGPYVRHQKLNASLPKDCDPKTVTLEQAVEMLKAKAAQKASRRAKAGESSSSTAPSIKGVSEDNSSASEGTDSAAPKERGRPRKSKAAASQPKDPDSKALPDNSSTKKQSRGAEESNGSKTKRGQARKSTKTGSAAGDGTSKKRGRPKKTE</sequence>
<dbReference type="SUPFAM" id="SSF56712">
    <property type="entry name" value="Prokaryotic type I DNA topoisomerase"/>
    <property type="match status" value="1"/>
</dbReference>
<dbReference type="InterPro" id="IPR023406">
    <property type="entry name" value="Topo_IA_AS"/>
</dbReference>
<dbReference type="InterPro" id="IPR013498">
    <property type="entry name" value="Topo_IA_Znf"/>
</dbReference>
<dbReference type="InterPro" id="IPR005733">
    <property type="entry name" value="TopoI_bac-type"/>
</dbReference>
<dbReference type="InterPro" id="IPR025589">
    <property type="entry name" value="Toprim_C_rpt"/>
</dbReference>
<dbReference type="InterPro" id="IPR003601">
    <property type="entry name" value="Topo_IA_2"/>
</dbReference>
<dbReference type="Gene3D" id="3.40.50.140">
    <property type="match status" value="1"/>
</dbReference>
<evidence type="ECO:0000256" key="3">
    <source>
        <dbReference type="ARBA" id="ARBA00012891"/>
    </source>
</evidence>
<dbReference type="InterPro" id="IPR013826">
    <property type="entry name" value="Topo_IA_cen_sub3"/>
</dbReference>
<feature type="region of interest" description="Disordered" evidence="15">
    <location>
        <begin position="441"/>
        <end position="474"/>
    </location>
</feature>
<evidence type="ECO:0000313" key="19">
    <source>
        <dbReference type="Proteomes" id="UP001497392"/>
    </source>
</evidence>
<evidence type="ECO:0000256" key="7">
    <source>
        <dbReference type="ARBA" id="ARBA00022842"/>
    </source>
</evidence>
<accession>A0ABP1FJK2</accession>
<keyword evidence="9" id="KW-0238">DNA-binding</keyword>
<keyword evidence="19" id="KW-1185">Reference proteome</keyword>
<dbReference type="Proteomes" id="UP001497392">
    <property type="component" value="Unassembled WGS sequence"/>
</dbReference>
<evidence type="ECO:0000256" key="15">
    <source>
        <dbReference type="SAM" id="MobiDB-lite"/>
    </source>
</evidence>
<dbReference type="SUPFAM" id="SSF57783">
    <property type="entry name" value="Zinc beta-ribbon"/>
    <property type="match status" value="1"/>
</dbReference>
<evidence type="ECO:0000259" key="16">
    <source>
        <dbReference type="PROSITE" id="PS50880"/>
    </source>
</evidence>
<dbReference type="InterPro" id="IPR003602">
    <property type="entry name" value="Topo_IA_DNA-bd_dom"/>
</dbReference>
<comment type="catalytic activity">
    <reaction evidence="1">
        <text>ATP-independent breakage of single-stranded DNA, followed by passage and rejoining.</text>
        <dbReference type="EC" id="5.6.2.1"/>
    </reaction>
</comment>
<evidence type="ECO:0000256" key="10">
    <source>
        <dbReference type="ARBA" id="ARBA00023235"/>
    </source>
</evidence>
<evidence type="ECO:0000256" key="9">
    <source>
        <dbReference type="ARBA" id="ARBA00023125"/>
    </source>
</evidence>
<evidence type="ECO:0000256" key="2">
    <source>
        <dbReference type="ARBA" id="ARBA00009446"/>
    </source>
</evidence>
<proteinExistence type="inferred from homology"/>
<dbReference type="Pfam" id="PF01131">
    <property type="entry name" value="Topoisom_bac"/>
    <property type="match status" value="1"/>
</dbReference>
<dbReference type="NCBIfam" id="TIGR01051">
    <property type="entry name" value="topA_bact"/>
    <property type="match status" value="1"/>
</dbReference>
<feature type="compositionally biased region" description="Polar residues" evidence="15">
    <location>
        <begin position="865"/>
        <end position="874"/>
    </location>
</feature>
<dbReference type="InterPro" id="IPR028612">
    <property type="entry name" value="Topoisom_1_IA"/>
</dbReference>
<dbReference type="InterPro" id="IPR013824">
    <property type="entry name" value="Topo_IA_cen_sub1"/>
</dbReference>
<evidence type="ECO:0000256" key="6">
    <source>
        <dbReference type="ARBA" id="ARBA00022833"/>
    </source>
</evidence>
<dbReference type="InterPro" id="IPR017956">
    <property type="entry name" value="AT_hook_DNA-bd_motif"/>
</dbReference>
<protein>
    <recommendedName>
        <fullName evidence="3">DNA topoisomerase</fullName>
        <ecNumber evidence="3">5.6.2.1</ecNumber>
    </recommendedName>
    <alternativeName>
        <fullName evidence="14">Omega-protein</fullName>
    </alternativeName>
    <alternativeName>
        <fullName evidence="13">Relaxing enzyme</fullName>
    </alternativeName>
    <alternativeName>
        <fullName evidence="11">Swivelase</fullName>
    </alternativeName>
    <alternativeName>
        <fullName evidence="12">Untwisting enzyme</fullName>
    </alternativeName>
</protein>
<dbReference type="SMART" id="SM00437">
    <property type="entry name" value="TOP1Ac"/>
    <property type="match status" value="1"/>
</dbReference>
<evidence type="ECO:0000259" key="17">
    <source>
        <dbReference type="PROSITE" id="PS52039"/>
    </source>
</evidence>
<evidence type="ECO:0000256" key="5">
    <source>
        <dbReference type="ARBA" id="ARBA00022771"/>
    </source>
</evidence>
<feature type="compositionally biased region" description="Basic residues" evidence="15">
    <location>
        <begin position="923"/>
        <end position="933"/>
    </location>
</feature>
<feature type="region of interest" description="Disordered" evidence="15">
    <location>
        <begin position="339"/>
        <end position="376"/>
    </location>
</feature>
<evidence type="ECO:0000256" key="13">
    <source>
        <dbReference type="ARBA" id="ARBA00032235"/>
    </source>
</evidence>
<reference evidence="18 19" key="1">
    <citation type="submission" date="2024-06" db="EMBL/GenBank/DDBJ databases">
        <authorList>
            <person name="Kraege A."/>
            <person name="Thomma B."/>
        </authorList>
    </citation>
    <scope>NUCLEOTIDE SEQUENCE [LARGE SCALE GENOMIC DNA]</scope>
</reference>
<dbReference type="SMART" id="SM00493">
    <property type="entry name" value="TOPRIM"/>
    <property type="match status" value="1"/>
</dbReference>
<dbReference type="InterPro" id="IPR013497">
    <property type="entry name" value="Topo_IA_cen"/>
</dbReference>
<dbReference type="PANTHER" id="PTHR42785">
    <property type="entry name" value="DNA TOPOISOMERASE, TYPE IA, CORE"/>
    <property type="match status" value="1"/>
</dbReference>
<dbReference type="InterPro" id="IPR000380">
    <property type="entry name" value="Topo_IA"/>
</dbReference>
<comment type="caution">
    <text evidence="18">The sequence shown here is derived from an EMBL/GenBank/DDBJ whole genome shotgun (WGS) entry which is preliminary data.</text>
</comment>
<dbReference type="PRINTS" id="PR00417">
    <property type="entry name" value="PRTPISMRASEI"/>
</dbReference>
<evidence type="ECO:0000256" key="8">
    <source>
        <dbReference type="ARBA" id="ARBA00023029"/>
    </source>
</evidence>
<evidence type="ECO:0000256" key="1">
    <source>
        <dbReference type="ARBA" id="ARBA00000213"/>
    </source>
</evidence>
<keyword evidence="10" id="KW-0413">Isomerase</keyword>
<dbReference type="CDD" id="cd00186">
    <property type="entry name" value="TOP1Ac"/>
    <property type="match status" value="1"/>
</dbReference>
<dbReference type="Pfam" id="PF13368">
    <property type="entry name" value="Toprim_C_rpt"/>
    <property type="match status" value="2"/>
</dbReference>
<dbReference type="Pfam" id="PF01751">
    <property type="entry name" value="Toprim"/>
    <property type="match status" value="1"/>
</dbReference>
<dbReference type="Gene3D" id="3.30.65.10">
    <property type="entry name" value="Bacterial Topoisomerase I, domain 1"/>
    <property type="match status" value="1"/>
</dbReference>
<keyword evidence="4" id="KW-0479">Metal-binding</keyword>
<dbReference type="PROSITE" id="PS00396">
    <property type="entry name" value="TOPO_IA_1"/>
    <property type="match status" value="1"/>
</dbReference>